<dbReference type="EMBL" id="CABITT030000001">
    <property type="protein sequence ID" value="VVA92770.1"/>
    <property type="molecule type" value="Genomic_DNA"/>
</dbReference>
<organism evidence="2 3">
    <name type="scientific">Arabis nemorensis</name>
    <dbReference type="NCBI Taxonomy" id="586526"/>
    <lineage>
        <taxon>Eukaryota</taxon>
        <taxon>Viridiplantae</taxon>
        <taxon>Streptophyta</taxon>
        <taxon>Embryophyta</taxon>
        <taxon>Tracheophyta</taxon>
        <taxon>Spermatophyta</taxon>
        <taxon>Magnoliopsida</taxon>
        <taxon>eudicotyledons</taxon>
        <taxon>Gunneridae</taxon>
        <taxon>Pentapetalae</taxon>
        <taxon>rosids</taxon>
        <taxon>malvids</taxon>
        <taxon>Brassicales</taxon>
        <taxon>Brassicaceae</taxon>
        <taxon>Arabideae</taxon>
        <taxon>Arabis</taxon>
    </lineage>
</organism>
<reference evidence="2" key="1">
    <citation type="submission" date="2019-07" db="EMBL/GenBank/DDBJ databases">
        <authorList>
            <person name="Dittberner H."/>
        </authorList>
    </citation>
    <scope>NUCLEOTIDE SEQUENCE [LARGE SCALE GENOMIC DNA]</scope>
</reference>
<protein>
    <submittedName>
        <fullName evidence="2">Uncharacterized protein</fullName>
    </submittedName>
</protein>
<gene>
    <name evidence="2" type="ORF">ANE_LOCUS3215</name>
</gene>
<evidence type="ECO:0000313" key="3">
    <source>
        <dbReference type="Proteomes" id="UP000489600"/>
    </source>
</evidence>
<feature type="region of interest" description="Disordered" evidence="1">
    <location>
        <begin position="1"/>
        <end position="45"/>
    </location>
</feature>
<evidence type="ECO:0000313" key="2">
    <source>
        <dbReference type="EMBL" id="VVA92770.1"/>
    </source>
</evidence>
<feature type="compositionally biased region" description="Basic and acidic residues" evidence="1">
    <location>
        <begin position="10"/>
        <end position="45"/>
    </location>
</feature>
<evidence type="ECO:0000256" key="1">
    <source>
        <dbReference type="SAM" id="MobiDB-lite"/>
    </source>
</evidence>
<comment type="caution">
    <text evidence="2">The sequence shown here is derived from an EMBL/GenBank/DDBJ whole genome shotgun (WGS) entry which is preliminary data.</text>
</comment>
<keyword evidence="3" id="KW-1185">Reference proteome</keyword>
<dbReference type="Proteomes" id="UP000489600">
    <property type="component" value="Unassembled WGS sequence"/>
</dbReference>
<sequence length="59" mass="6743">MDCEIGDDFDQNRDPRAEMVYDDGGGRQDGRDREQDHAEVGSRDPDLHLLEEVFLNGVH</sequence>
<accession>A0A565AUK2</accession>
<name>A0A565AUK2_9BRAS</name>
<dbReference type="AlphaFoldDB" id="A0A565AUK2"/>
<proteinExistence type="predicted"/>